<feature type="signal peptide" evidence="13">
    <location>
        <begin position="1"/>
        <end position="24"/>
    </location>
</feature>
<dbReference type="PANTHER" id="PTHR18929">
    <property type="entry name" value="PROTEIN DISULFIDE ISOMERASE"/>
    <property type="match status" value="1"/>
</dbReference>
<evidence type="ECO:0000313" key="15">
    <source>
        <dbReference type="EMBL" id="KAG0503978.1"/>
    </source>
</evidence>
<dbReference type="NCBIfam" id="TIGR01126">
    <property type="entry name" value="pdi_dom"/>
    <property type="match status" value="2"/>
</dbReference>
<dbReference type="OrthoDB" id="427280at2759"/>
<evidence type="ECO:0000256" key="5">
    <source>
        <dbReference type="ARBA" id="ARBA00022729"/>
    </source>
</evidence>
<evidence type="ECO:0000256" key="1">
    <source>
        <dbReference type="ARBA" id="ARBA00001182"/>
    </source>
</evidence>
<proteinExistence type="inferred from homology"/>
<dbReference type="GO" id="GO:0005788">
    <property type="term" value="C:endoplasmic reticulum lumen"/>
    <property type="evidence" value="ECO:0007669"/>
    <property type="project" value="UniProtKB-SubCell"/>
</dbReference>
<comment type="catalytic activity">
    <reaction evidence="1 13">
        <text>Catalyzes the rearrangement of -S-S- bonds in proteins.</text>
        <dbReference type="EC" id="5.3.4.1"/>
    </reaction>
</comment>
<dbReference type="Pfam" id="PF00085">
    <property type="entry name" value="Thioredoxin"/>
    <property type="match status" value="2"/>
</dbReference>
<dbReference type="InterPro" id="IPR017937">
    <property type="entry name" value="Thioredoxin_CS"/>
</dbReference>
<evidence type="ECO:0000256" key="6">
    <source>
        <dbReference type="ARBA" id="ARBA00022737"/>
    </source>
</evidence>
<dbReference type="CDD" id="cd02995">
    <property type="entry name" value="PDI_a_PDI_a'_C"/>
    <property type="match status" value="1"/>
</dbReference>
<dbReference type="PROSITE" id="PS00194">
    <property type="entry name" value="THIOREDOXIN_1"/>
    <property type="match status" value="2"/>
</dbReference>
<dbReference type="InterPro" id="IPR036249">
    <property type="entry name" value="Thioredoxin-like_sf"/>
</dbReference>
<dbReference type="CDD" id="cd02981">
    <property type="entry name" value="PDI_b_family"/>
    <property type="match status" value="1"/>
</dbReference>
<dbReference type="InterPro" id="IPR005788">
    <property type="entry name" value="PDI_thioredoxin-like_dom"/>
</dbReference>
<evidence type="ECO:0000259" key="14">
    <source>
        <dbReference type="PROSITE" id="PS51352"/>
    </source>
</evidence>
<dbReference type="Pfam" id="PF13848">
    <property type="entry name" value="Thioredoxin_6"/>
    <property type="match status" value="1"/>
</dbReference>
<dbReference type="FunFam" id="3.40.30.10:FF:000184">
    <property type="entry name" value="Protein disulfide-isomerase"/>
    <property type="match status" value="1"/>
</dbReference>
<evidence type="ECO:0000313" key="16">
    <source>
        <dbReference type="Proteomes" id="UP000639772"/>
    </source>
</evidence>
<comment type="subcellular location">
    <subcellularLocation>
        <location evidence="2">Endoplasmic reticulum lumen</location>
    </subcellularLocation>
</comment>
<dbReference type="GO" id="GO:0006457">
    <property type="term" value="P:protein folding"/>
    <property type="evidence" value="ECO:0007669"/>
    <property type="project" value="TreeGrafter"/>
</dbReference>
<evidence type="ECO:0000256" key="7">
    <source>
        <dbReference type="ARBA" id="ARBA00022824"/>
    </source>
</evidence>
<dbReference type="Gene3D" id="3.40.30.10">
    <property type="entry name" value="Glutaredoxin"/>
    <property type="match status" value="4"/>
</dbReference>
<protein>
    <recommendedName>
        <fullName evidence="4 13">Protein disulfide-isomerase</fullName>
        <ecNumber evidence="4 13">5.3.4.1</ecNumber>
    </recommendedName>
</protein>
<gene>
    <name evidence="15" type="ORF">HPP92_004050</name>
</gene>
<feature type="domain" description="Thioredoxin" evidence="14">
    <location>
        <begin position="356"/>
        <end position="475"/>
    </location>
</feature>
<dbReference type="InterPro" id="IPR005792">
    <property type="entry name" value="Prot_disulphide_isomerase"/>
</dbReference>
<evidence type="ECO:0000256" key="11">
    <source>
        <dbReference type="PIRSR" id="PIRSR605792-51"/>
    </source>
</evidence>
<dbReference type="CDD" id="cd02982">
    <property type="entry name" value="PDI_b'_family"/>
    <property type="match status" value="1"/>
</dbReference>
<keyword evidence="10 11" id="KW-0676">Redox-active center</keyword>
<feature type="domain" description="Thioredoxin" evidence="14">
    <location>
        <begin position="21"/>
        <end position="145"/>
    </location>
</feature>
<keyword evidence="5 13" id="KW-0732">Signal</keyword>
<evidence type="ECO:0000256" key="2">
    <source>
        <dbReference type="ARBA" id="ARBA00004319"/>
    </source>
</evidence>
<feature type="disulfide bond" description="Redox-active" evidence="11">
    <location>
        <begin position="398"/>
        <end position="401"/>
    </location>
</feature>
<dbReference type="NCBIfam" id="TIGR01130">
    <property type="entry name" value="ER_PDI_fam"/>
    <property type="match status" value="1"/>
</dbReference>
<dbReference type="EMBL" id="JADCNM010000001">
    <property type="protein sequence ID" value="KAG0503978.1"/>
    <property type="molecule type" value="Genomic_DNA"/>
</dbReference>
<dbReference type="CDD" id="cd02961">
    <property type="entry name" value="PDI_a_family"/>
    <property type="match status" value="1"/>
</dbReference>
<evidence type="ECO:0000256" key="4">
    <source>
        <dbReference type="ARBA" id="ARBA00012723"/>
    </source>
</evidence>
<accession>A0A835VP35</accession>
<dbReference type="SUPFAM" id="SSF52833">
    <property type="entry name" value="Thioredoxin-like"/>
    <property type="match status" value="4"/>
</dbReference>
<evidence type="ECO:0000256" key="12">
    <source>
        <dbReference type="RuleBase" id="RU004208"/>
    </source>
</evidence>
<dbReference type="FunFam" id="3.40.30.10:FF:000143">
    <property type="entry name" value="Protein disulfide-isomerase"/>
    <property type="match status" value="1"/>
</dbReference>
<evidence type="ECO:0000256" key="9">
    <source>
        <dbReference type="ARBA" id="ARBA00023235"/>
    </source>
</evidence>
<keyword evidence="7" id="KW-0256">Endoplasmic reticulum</keyword>
<dbReference type="PANTHER" id="PTHR18929:SF132">
    <property type="entry name" value="PROTEIN DISULFIDE-ISOMERASE A3"/>
    <property type="match status" value="1"/>
</dbReference>
<evidence type="ECO:0000256" key="10">
    <source>
        <dbReference type="ARBA" id="ARBA00023284"/>
    </source>
</evidence>
<keyword evidence="9 13" id="KW-0413">Isomerase</keyword>
<feature type="chain" id="PRO_5033111220" description="Protein disulfide-isomerase" evidence="13">
    <location>
        <begin position="25"/>
        <end position="490"/>
    </location>
</feature>
<reference evidence="15 16" key="1">
    <citation type="journal article" date="2020" name="Nat. Food">
        <title>A phased Vanilla planifolia genome enables genetic improvement of flavour and production.</title>
        <authorList>
            <person name="Hasing T."/>
            <person name="Tang H."/>
            <person name="Brym M."/>
            <person name="Khazi F."/>
            <person name="Huang T."/>
            <person name="Chambers A.H."/>
        </authorList>
    </citation>
    <scope>NUCLEOTIDE SEQUENCE [LARGE SCALE GENOMIC DNA]</scope>
    <source>
        <tissue evidence="15">Leaf</tissue>
    </source>
</reference>
<organism evidence="15 16">
    <name type="scientific">Vanilla planifolia</name>
    <name type="common">Vanilla</name>
    <dbReference type="NCBI Taxonomy" id="51239"/>
    <lineage>
        <taxon>Eukaryota</taxon>
        <taxon>Viridiplantae</taxon>
        <taxon>Streptophyta</taxon>
        <taxon>Embryophyta</taxon>
        <taxon>Tracheophyta</taxon>
        <taxon>Spermatophyta</taxon>
        <taxon>Magnoliopsida</taxon>
        <taxon>Liliopsida</taxon>
        <taxon>Asparagales</taxon>
        <taxon>Orchidaceae</taxon>
        <taxon>Vanilloideae</taxon>
        <taxon>Vanilleae</taxon>
        <taxon>Vanilla</taxon>
    </lineage>
</organism>
<dbReference type="EC" id="5.3.4.1" evidence="4 13"/>
<dbReference type="PROSITE" id="PS51352">
    <property type="entry name" value="THIOREDOXIN_2"/>
    <property type="match status" value="2"/>
</dbReference>
<dbReference type="GO" id="GO:0003756">
    <property type="term" value="F:protein disulfide isomerase activity"/>
    <property type="evidence" value="ECO:0007669"/>
    <property type="project" value="UniProtKB-EC"/>
</dbReference>
<dbReference type="PRINTS" id="PR00421">
    <property type="entry name" value="THIOREDOXIN"/>
</dbReference>
<dbReference type="InterPro" id="IPR013766">
    <property type="entry name" value="Thioredoxin_domain"/>
</dbReference>
<sequence>MASSVRVWLFSVLLVLSVVYSACGDEAGEEEAPSAVLTLDAANFSETIAKHPFVVVEFYAPWCGHCKRLEPEYEKAASILSKHDPPIVLAKVDANDEANKDIASAYEVRGFPTLKILRNEGKNIQDYKGPREADGIVEYLKKQAGPASFEIKSSEDISNLIGDKKIFIEFENYTIVAEKLRADYDFSHTSDSELLRRGDAGVKAPIVRLFKPFDELFVDFQDFDVDALKSFIETASIPVVTTFDKDPLNHPYLMKFFNNPNAKAMLFVNFSEVYFDSFKTTFYDVAKSYKGTKISFLLGDLDASKGAFQYFGLKEDQVPLILLQDSDGEKFLKSDLEPDQIGAWLKEYLDGNLTPFKKSEPIPEVNNEPVKVVVADSLHDVVFKSGKNVLLEFYAPWCGHCKELAPILDEVAVSLQADSDVIIAKMDATANDVPKNFDVAGYPTLYFVSATGKLVQYEGGRTAEDIINFIKENKDALAEPVKHDFVKDEL</sequence>
<evidence type="ECO:0000256" key="3">
    <source>
        <dbReference type="ARBA" id="ARBA00006347"/>
    </source>
</evidence>
<dbReference type="Proteomes" id="UP000639772">
    <property type="component" value="Chromosome 1"/>
</dbReference>
<dbReference type="AlphaFoldDB" id="A0A835VP35"/>
<evidence type="ECO:0000256" key="8">
    <source>
        <dbReference type="ARBA" id="ARBA00023157"/>
    </source>
</evidence>
<comment type="similarity">
    <text evidence="3 12">Belongs to the protein disulfide isomerase family.</text>
</comment>
<dbReference type="FunFam" id="3.40.30.10:FF:000152">
    <property type="entry name" value="Protein disulfide-isomerase"/>
    <property type="match status" value="1"/>
</dbReference>
<feature type="disulfide bond" description="Redox-active" evidence="11">
    <location>
        <begin position="63"/>
        <end position="66"/>
    </location>
</feature>
<keyword evidence="6" id="KW-0677">Repeat</keyword>
<keyword evidence="8 11" id="KW-1015">Disulfide bond</keyword>
<comment type="caution">
    <text evidence="15">The sequence shown here is derived from an EMBL/GenBank/DDBJ whole genome shotgun (WGS) entry which is preliminary data.</text>
</comment>
<dbReference type="GO" id="GO:0034976">
    <property type="term" value="P:response to endoplasmic reticulum stress"/>
    <property type="evidence" value="ECO:0007669"/>
    <property type="project" value="TreeGrafter"/>
</dbReference>
<name>A0A835VP35_VANPL</name>
<evidence type="ECO:0000256" key="13">
    <source>
        <dbReference type="RuleBase" id="RU361130"/>
    </source>
</evidence>